<accession>B9YB93</accession>
<proteinExistence type="predicted"/>
<protein>
    <submittedName>
        <fullName evidence="1">Uncharacterized protein</fullName>
    </submittedName>
</protein>
<dbReference type="Proteomes" id="UP000005950">
    <property type="component" value="Unassembled WGS sequence"/>
</dbReference>
<comment type="caution">
    <text evidence="1">The sequence shown here is derived from an EMBL/GenBank/DDBJ whole genome shotgun (WGS) entry which is preliminary data.</text>
</comment>
<organism evidence="1 2">
    <name type="scientific">Holdemania filiformis DSM 12042</name>
    <dbReference type="NCBI Taxonomy" id="545696"/>
    <lineage>
        <taxon>Bacteria</taxon>
        <taxon>Bacillati</taxon>
        <taxon>Bacillota</taxon>
        <taxon>Erysipelotrichia</taxon>
        <taxon>Erysipelotrichales</taxon>
        <taxon>Erysipelotrichaceae</taxon>
        <taxon>Holdemania</taxon>
    </lineage>
</organism>
<dbReference type="HOGENOM" id="CLU_3271179_0_0_9"/>
<dbReference type="STRING" id="545696.HOLDEFILI_03100"/>
<reference evidence="1 2" key="2">
    <citation type="submission" date="2009-02" db="EMBL/GenBank/DDBJ databases">
        <title>Draft genome sequence of Holdemania filiformis DSM 12042.</title>
        <authorList>
            <person name="Sudarsanam P."/>
            <person name="Ley R."/>
            <person name="Guruge J."/>
            <person name="Turnbaugh P.J."/>
            <person name="Mahowald M."/>
            <person name="Liep D."/>
            <person name="Gordon J."/>
        </authorList>
    </citation>
    <scope>NUCLEOTIDE SEQUENCE [LARGE SCALE GENOMIC DNA]</scope>
    <source>
        <strain evidence="1 2">DSM 12042</strain>
    </source>
</reference>
<sequence length="41" mass="4700">MKRFSINLIALNHPNLQKPLNPLGKAGNKRLFCCFRRNSGM</sequence>
<gene>
    <name evidence="1" type="ORF">HOLDEFILI_03100</name>
</gene>
<dbReference type="AlphaFoldDB" id="B9YB93"/>
<reference evidence="1 2" key="1">
    <citation type="submission" date="2008-12" db="EMBL/GenBank/DDBJ databases">
        <authorList>
            <person name="Fulton L."/>
            <person name="Clifton S."/>
            <person name="Fulton B."/>
            <person name="Xu J."/>
            <person name="Minx P."/>
            <person name="Pepin K.H."/>
            <person name="Johnson M."/>
            <person name="Bhonagiri V."/>
            <person name="Nash W.E."/>
            <person name="Mardis E.R."/>
            <person name="Wilson R.K."/>
        </authorList>
    </citation>
    <scope>NUCLEOTIDE SEQUENCE [LARGE SCALE GENOMIC DNA]</scope>
    <source>
        <strain evidence="1 2">DSM 12042</strain>
    </source>
</reference>
<evidence type="ECO:0000313" key="1">
    <source>
        <dbReference type="EMBL" id="EEF66728.1"/>
    </source>
</evidence>
<evidence type="ECO:0000313" key="2">
    <source>
        <dbReference type="Proteomes" id="UP000005950"/>
    </source>
</evidence>
<name>B9YB93_9FIRM</name>
<dbReference type="EMBL" id="ACCF01000196">
    <property type="protein sequence ID" value="EEF66728.1"/>
    <property type="molecule type" value="Genomic_DNA"/>
</dbReference>